<proteinExistence type="predicted"/>
<name>A0A0E9QHL9_ANGAN</name>
<evidence type="ECO:0000313" key="1">
    <source>
        <dbReference type="EMBL" id="JAH15825.1"/>
    </source>
</evidence>
<sequence>MPCFRGEK</sequence>
<reference evidence="1" key="2">
    <citation type="journal article" date="2015" name="Fish Shellfish Immunol.">
        <title>Early steps in the European eel (Anguilla anguilla)-Vibrio vulnificus interaction in the gills: Role of the RtxA13 toxin.</title>
        <authorList>
            <person name="Callol A."/>
            <person name="Pajuelo D."/>
            <person name="Ebbesson L."/>
            <person name="Teles M."/>
            <person name="MacKenzie S."/>
            <person name="Amaro C."/>
        </authorList>
    </citation>
    <scope>NUCLEOTIDE SEQUENCE</scope>
</reference>
<accession>A0A0E9QHL9</accession>
<dbReference type="EMBL" id="GBXM01092752">
    <property type="protein sequence ID" value="JAH15825.1"/>
    <property type="molecule type" value="Transcribed_RNA"/>
</dbReference>
<reference evidence="1" key="1">
    <citation type="submission" date="2014-11" db="EMBL/GenBank/DDBJ databases">
        <authorList>
            <person name="Amaro Gonzalez C."/>
        </authorList>
    </citation>
    <scope>NUCLEOTIDE SEQUENCE</scope>
</reference>
<organism evidence="1">
    <name type="scientific">Anguilla anguilla</name>
    <name type="common">European freshwater eel</name>
    <name type="synonym">Muraena anguilla</name>
    <dbReference type="NCBI Taxonomy" id="7936"/>
    <lineage>
        <taxon>Eukaryota</taxon>
        <taxon>Metazoa</taxon>
        <taxon>Chordata</taxon>
        <taxon>Craniata</taxon>
        <taxon>Vertebrata</taxon>
        <taxon>Euteleostomi</taxon>
        <taxon>Actinopterygii</taxon>
        <taxon>Neopterygii</taxon>
        <taxon>Teleostei</taxon>
        <taxon>Anguilliformes</taxon>
        <taxon>Anguillidae</taxon>
        <taxon>Anguilla</taxon>
    </lineage>
</organism>
<protein>
    <submittedName>
        <fullName evidence="1">Uncharacterized protein</fullName>
    </submittedName>
</protein>